<dbReference type="KEGG" id="vin:AKJ08_2358"/>
<name>A0A0K1PEX8_9BACT</name>
<protein>
    <submittedName>
        <fullName evidence="1">Uncharacterized protein</fullName>
    </submittedName>
</protein>
<dbReference type="AlphaFoldDB" id="A0A0K1PEX8"/>
<gene>
    <name evidence="1" type="ORF">AKJ08_2358</name>
</gene>
<keyword evidence="2" id="KW-1185">Reference proteome</keyword>
<evidence type="ECO:0000313" key="1">
    <source>
        <dbReference type="EMBL" id="AKU91971.1"/>
    </source>
</evidence>
<accession>A0A0K1PEX8</accession>
<evidence type="ECO:0000313" key="2">
    <source>
        <dbReference type="Proteomes" id="UP000055590"/>
    </source>
</evidence>
<dbReference type="STRING" id="1391653.AKJ08_2358"/>
<reference evidence="1 2" key="1">
    <citation type="submission" date="2015-08" db="EMBL/GenBank/DDBJ databases">
        <authorList>
            <person name="Babu N.S."/>
            <person name="Beckwith C.J."/>
            <person name="Beseler K.G."/>
            <person name="Brison A."/>
            <person name="Carone J.V."/>
            <person name="Caskin T.P."/>
            <person name="Diamond M."/>
            <person name="Durham M.E."/>
            <person name="Foxe J.M."/>
            <person name="Go M."/>
            <person name="Henderson B.A."/>
            <person name="Jones I.B."/>
            <person name="McGettigan J.A."/>
            <person name="Micheletti S.J."/>
            <person name="Nasrallah M.E."/>
            <person name="Ortiz D."/>
            <person name="Piller C.R."/>
            <person name="Privatt S.R."/>
            <person name="Schneider S.L."/>
            <person name="Sharp S."/>
            <person name="Smith T.C."/>
            <person name="Stanton J.D."/>
            <person name="Ullery H.E."/>
            <person name="Wilson R.J."/>
            <person name="Serrano M.G."/>
            <person name="Buck G."/>
            <person name="Lee V."/>
            <person name="Wang Y."/>
            <person name="Carvalho R."/>
            <person name="Voegtly L."/>
            <person name="Shi R."/>
            <person name="Duckworth R."/>
            <person name="Johnson A."/>
            <person name="Loviza R."/>
            <person name="Walstead R."/>
            <person name="Shah Z."/>
            <person name="Kiflezghi M."/>
            <person name="Wade K."/>
            <person name="Ball S.L."/>
            <person name="Bradley K.W."/>
            <person name="Asai D.J."/>
            <person name="Bowman C.A."/>
            <person name="Russell D.A."/>
            <person name="Pope W.H."/>
            <person name="Jacobs-Sera D."/>
            <person name="Hendrix R.W."/>
            <person name="Hatfull G.F."/>
        </authorList>
    </citation>
    <scope>NUCLEOTIDE SEQUENCE [LARGE SCALE GENOMIC DNA]</scope>
    <source>
        <strain evidence="1 2">DSM 27710</strain>
    </source>
</reference>
<proteinExistence type="predicted"/>
<sequence>MFLGLGCDGGHSHHSPDPVAKACAEPQRGNRFAVCGQLTTSVGAAQGTAWVIDGSADSRNTQAAGARFQVEGGTFHAGR</sequence>
<dbReference type="Proteomes" id="UP000055590">
    <property type="component" value="Chromosome"/>
</dbReference>
<organism evidence="1 2">
    <name type="scientific">Vulgatibacter incomptus</name>
    <dbReference type="NCBI Taxonomy" id="1391653"/>
    <lineage>
        <taxon>Bacteria</taxon>
        <taxon>Pseudomonadati</taxon>
        <taxon>Myxococcota</taxon>
        <taxon>Myxococcia</taxon>
        <taxon>Myxococcales</taxon>
        <taxon>Cystobacterineae</taxon>
        <taxon>Vulgatibacteraceae</taxon>
        <taxon>Vulgatibacter</taxon>
    </lineage>
</organism>
<dbReference type="EMBL" id="CP012332">
    <property type="protein sequence ID" value="AKU91971.1"/>
    <property type="molecule type" value="Genomic_DNA"/>
</dbReference>